<keyword evidence="7" id="KW-0479">Metal-binding</keyword>
<reference evidence="15 16" key="1">
    <citation type="journal article" date="2020" name="Int. J. Syst. Evol. Microbiol.">
        <title>Paraburkholderia madseniana sp. nov., a phenolic acid-degrading bacterium isolated from acidic forest soil.</title>
        <authorList>
            <person name="Wilhelm R.C."/>
            <person name="Murphy S.J.L."/>
            <person name="Feriancek N.M."/>
            <person name="Karasz D.C."/>
            <person name="DeRito C.M."/>
            <person name="Newman J.D."/>
            <person name="Buckley D.H."/>
        </authorList>
    </citation>
    <scope>NUCLEOTIDE SEQUENCE [LARGE SCALE GENOMIC DNA]</scope>
    <source>
        <strain evidence="15 16">RP11</strain>
    </source>
</reference>
<name>A0A6N6VZ70_9BURK</name>
<dbReference type="GO" id="GO:0046872">
    <property type="term" value="F:metal ion binding"/>
    <property type="evidence" value="ECO:0007669"/>
    <property type="project" value="UniProtKB-KW"/>
</dbReference>
<keyword evidence="6 13" id="KW-0812">Transmembrane</keyword>
<evidence type="ECO:0000313" key="16">
    <source>
        <dbReference type="Proteomes" id="UP000463700"/>
    </source>
</evidence>
<evidence type="ECO:0000256" key="4">
    <source>
        <dbReference type="ARBA" id="ARBA00022475"/>
    </source>
</evidence>
<comment type="cofactor">
    <cofactor evidence="1">
        <name>heme b</name>
        <dbReference type="ChEBI" id="CHEBI:60344"/>
    </cofactor>
</comment>
<dbReference type="OrthoDB" id="8723024at2"/>
<dbReference type="GO" id="GO:0020037">
    <property type="term" value="F:heme binding"/>
    <property type="evidence" value="ECO:0007669"/>
    <property type="project" value="TreeGrafter"/>
</dbReference>
<gene>
    <name evidence="15" type="ORF">FSO04_44790</name>
</gene>
<dbReference type="RefSeq" id="WP_154567783.1">
    <property type="nucleotide sequence ID" value="NZ_JAQQFQ010000029.1"/>
</dbReference>
<evidence type="ECO:0000256" key="2">
    <source>
        <dbReference type="ARBA" id="ARBA00004651"/>
    </source>
</evidence>
<comment type="caution">
    <text evidence="15">The sequence shown here is derived from an EMBL/GenBank/DDBJ whole genome shotgun (WGS) entry which is preliminary data.</text>
</comment>
<keyword evidence="5" id="KW-0349">Heme</keyword>
<dbReference type="GO" id="GO:0005886">
    <property type="term" value="C:plasma membrane"/>
    <property type="evidence" value="ECO:0007669"/>
    <property type="project" value="UniProtKB-SubCell"/>
</dbReference>
<evidence type="ECO:0000259" key="14">
    <source>
        <dbReference type="Pfam" id="PF01292"/>
    </source>
</evidence>
<keyword evidence="9 13" id="KW-1133">Transmembrane helix</keyword>
<comment type="subcellular location">
    <subcellularLocation>
        <location evidence="2">Cell membrane</location>
        <topology evidence="2">Multi-pass membrane protein</topology>
    </subcellularLocation>
</comment>
<evidence type="ECO:0000256" key="11">
    <source>
        <dbReference type="ARBA" id="ARBA00023136"/>
    </source>
</evidence>
<dbReference type="InterPro" id="IPR052168">
    <property type="entry name" value="Cytochrome_b561_oxidase"/>
</dbReference>
<dbReference type="GO" id="GO:0009055">
    <property type="term" value="F:electron transfer activity"/>
    <property type="evidence" value="ECO:0007669"/>
    <property type="project" value="InterPro"/>
</dbReference>
<sequence>MTMRSDSASFSRYASGYDGIARFLHWLVVLLIAAQFVIGWTMPDIHKGTRPDGLIAWHLGVGAALIAAVVVRIVWRLTHTPAPAPASLSPFLRVVSHITHGLLYLALVAVPLLGWANASSRGWSVKLLGVLPYPGISAVGSSVGHEMGDIHGYLAWVLFALVALHIAGALFHRFVLKDQTMQRMLP</sequence>
<dbReference type="AlphaFoldDB" id="A0A6N6VZ70"/>
<accession>A0A6N6VZ70</accession>
<protein>
    <submittedName>
        <fullName evidence="15">Cytochrome b</fullName>
    </submittedName>
</protein>
<proteinExistence type="inferred from homology"/>
<evidence type="ECO:0000256" key="6">
    <source>
        <dbReference type="ARBA" id="ARBA00022692"/>
    </source>
</evidence>
<feature type="transmembrane region" description="Helical" evidence="13">
    <location>
        <begin position="20"/>
        <end position="42"/>
    </location>
</feature>
<evidence type="ECO:0000256" key="7">
    <source>
        <dbReference type="ARBA" id="ARBA00022723"/>
    </source>
</evidence>
<dbReference type="Pfam" id="PF01292">
    <property type="entry name" value="Ni_hydr_CYTB"/>
    <property type="match status" value="1"/>
</dbReference>
<evidence type="ECO:0000256" key="3">
    <source>
        <dbReference type="ARBA" id="ARBA00022448"/>
    </source>
</evidence>
<evidence type="ECO:0000256" key="12">
    <source>
        <dbReference type="ARBA" id="ARBA00037975"/>
    </source>
</evidence>
<evidence type="ECO:0000313" key="15">
    <source>
        <dbReference type="EMBL" id="KAE8753516.1"/>
    </source>
</evidence>
<comment type="similarity">
    <text evidence="12">Belongs to the cytochrome b561 family.</text>
</comment>
<feature type="transmembrane region" description="Helical" evidence="13">
    <location>
        <begin position="95"/>
        <end position="116"/>
    </location>
</feature>
<dbReference type="InterPro" id="IPR011577">
    <property type="entry name" value="Cyt_b561_bac/Ni-Hgenase"/>
</dbReference>
<keyword evidence="8" id="KW-0249">Electron transport</keyword>
<feature type="transmembrane region" description="Helical" evidence="13">
    <location>
        <begin position="54"/>
        <end position="75"/>
    </location>
</feature>
<evidence type="ECO:0000256" key="13">
    <source>
        <dbReference type="SAM" id="Phobius"/>
    </source>
</evidence>
<keyword evidence="10" id="KW-0408">Iron</keyword>
<keyword evidence="11 13" id="KW-0472">Membrane</keyword>
<evidence type="ECO:0000256" key="5">
    <source>
        <dbReference type="ARBA" id="ARBA00022617"/>
    </source>
</evidence>
<evidence type="ECO:0000256" key="1">
    <source>
        <dbReference type="ARBA" id="ARBA00001970"/>
    </source>
</evidence>
<evidence type="ECO:0000256" key="8">
    <source>
        <dbReference type="ARBA" id="ARBA00022982"/>
    </source>
</evidence>
<evidence type="ECO:0000256" key="9">
    <source>
        <dbReference type="ARBA" id="ARBA00022989"/>
    </source>
</evidence>
<feature type="domain" description="Cytochrome b561 bacterial/Ni-hydrogenase" evidence="14">
    <location>
        <begin position="17"/>
        <end position="186"/>
    </location>
</feature>
<keyword evidence="3" id="KW-0813">Transport</keyword>
<dbReference type="PANTHER" id="PTHR30529:SF1">
    <property type="entry name" value="CYTOCHROME B561 HOMOLOG 2"/>
    <property type="match status" value="1"/>
</dbReference>
<dbReference type="PANTHER" id="PTHR30529">
    <property type="entry name" value="CYTOCHROME B561"/>
    <property type="match status" value="1"/>
</dbReference>
<evidence type="ECO:0000256" key="10">
    <source>
        <dbReference type="ARBA" id="ARBA00023004"/>
    </source>
</evidence>
<organism evidence="15 16">
    <name type="scientific">Paraburkholderia madseniana</name>
    <dbReference type="NCBI Taxonomy" id="2599607"/>
    <lineage>
        <taxon>Bacteria</taxon>
        <taxon>Pseudomonadati</taxon>
        <taxon>Pseudomonadota</taxon>
        <taxon>Betaproteobacteria</taxon>
        <taxon>Burkholderiales</taxon>
        <taxon>Burkholderiaceae</taxon>
        <taxon>Paraburkholderia</taxon>
    </lineage>
</organism>
<feature type="transmembrane region" description="Helical" evidence="13">
    <location>
        <begin position="153"/>
        <end position="176"/>
    </location>
</feature>
<dbReference type="EMBL" id="VOSW01000204">
    <property type="protein sequence ID" value="KAE8753516.1"/>
    <property type="molecule type" value="Genomic_DNA"/>
</dbReference>
<dbReference type="InterPro" id="IPR016174">
    <property type="entry name" value="Di-haem_cyt_TM"/>
</dbReference>
<dbReference type="Gene3D" id="1.20.950.20">
    <property type="entry name" value="Transmembrane di-heme cytochromes, Chain C"/>
    <property type="match status" value="1"/>
</dbReference>
<dbReference type="Proteomes" id="UP000463700">
    <property type="component" value="Unassembled WGS sequence"/>
</dbReference>
<dbReference type="SUPFAM" id="SSF81342">
    <property type="entry name" value="Transmembrane di-heme cytochromes"/>
    <property type="match status" value="1"/>
</dbReference>
<dbReference type="GO" id="GO:0022904">
    <property type="term" value="P:respiratory electron transport chain"/>
    <property type="evidence" value="ECO:0007669"/>
    <property type="project" value="InterPro"/>
</dbReference>
<keyword evidence="4" id="KW-1003">Cell membrane</keyword>